<evidence type="ECO:0000313" key="2">
    <source>
        <dbReference type="Proteomes" id="UP000199455"/>
    </source>
</evidence>
<organism evidence="1 2">
    <name type="scientific">Pedobacter soli</name>
    <dbReference type="NCBI Taxonomy" id="390242"/>
    <lineage>
        <taxon>Bacteria</taxon>
        <taxon>Pseudomonadati</taxon>
        <taxon>Bacteroidota</taxon>
        <taxon>Sphingobacteriia</taxon>
        <taxon>Sphingobacteriales</taxon>
        <taxon>Sphingobacteriaceae</taxon>
        <taxon>Pedobacter</taxon>
    </lineage>
</organism>
<evidence type="ECO:0008006" key="3">
    <source>
        <dbReference type="Google" id="ProtNLM"/>
    </source>
</evidence>
<gene>
    <name evidence="1" type="ORF">SAMN04488024_105330</name>
</gene>
<reference evidence="2" key="1">
    <citation type="submission" date="2016-10" db="EMBL/GenBank/DDBJ databases">
        <authorList>
            <person name="Varghese N."/>
            <person name="Submissions S."/>
        </authorList>
    </citation>
    <scope>NUCLEOTIDE SEQUENCE [LARGE SCALE GENOMIC DNA]</scope>
    <source>
        <strain evidence="2">DSM 18609</strain>
    </source>
</reference>
<dbReference type="STRING" id="390242.SAMN04488024_105330"/>
<dbReference type="EMBL" id="FMZH01000005">
    <property type="protein sequence ID" value="SDD40031.1"/>
    <property type="molecule type" value="Genomic_DNA"/>
</dbReference>
<evidence type="ECO:0000313" key="1">
    <source>
        <dbReference type="EMBL" id="SDD40031.1"/>
    </source>
</evidence>
<dbReference type="PROSITE" id="PS51257">
    <property type="entry name" value="PROKAR_LIPOPROTEIN"/>
    <property type="match status" value="1"/>
</dbReference>
<dbReference type="AlphaFoldDB" id="A0A1G6UFK6"/>
<dbReference type="Proteomes" id="UP000199455">
    <property type="component" value="Unassembled WGS sequence"/>
</dbReference>
<protein>
    <recommendedName>
        <fullName evidence="3">DUF4296 domain-containing protein</fullName>
    </recommendedName>
</protein>
<keyword evidence="2" id="KW-1185">Reference proteome</keyword>
<name>A0A1G6UFK6_9SPHI</name>
<accession>A0A1G6UFK6</accession>
<proteinExistence type="predicted"/>
<dbReference type="RefSeq" id="WP_090769361.1">
    <property type="nucleotide sequence ID" value="NZ_FMZH01000005.1"/>
</dbReference>
<sequence length="97" mass="11363">MKNWVKSGKLIILLSCILVGSLQSCKKNLEKVEEIKSEVTKIERLEVYISKVWNIPVDKIKYDAVKEIFVFKDFEINRDEIDTLYSRAAEYHLKIGK</sequence>